<sequence>MDMISTATSTVIMSMPSPTSVSTSSSMADMPDTQGMGMKMGMSDMAMTFFNSLTTPLFVSSWEPTTAGAYAATCLFLIFLGVLGRLLIAIKPVLEETVWSRRRASSVRIDRAVAADSGEPKFLPVRTSSLEYHGVEAGDEAVADARTATEATKRRVGEIFRAARSRRLATTFGSRLGRAVYEVVLVGVGYLLMLAVMTMNVGYFMSVLGGVFVGTFLLGSLANNNDQGEGQLHQC</sequence>
<evidence type="ECO:0000256" key="4">
    <source>
        <dbReference type="RuleBase" id="RU367022"/>
    </source>
</evidence>
<reference evidence="6" key="1">
    <citation type="journal article" date="2023" name="Mol. Phylogenet. Evol.">
        <title>Genome-scale phylogeny and comparative genomics of the fungal order Sordariales.</title>
        <authorList>
            <person name="Hensen N."/>
            <person name="Bonometti L."/>
            <person name="Westerberg I."/>
            <person name="Brannstrom I.O."/>
            <person name="Guillou S."/>
            <person name="Cros-Aarteil S."/>
            <person name="Calhoun S."/>
            <person name="Haridas S."/>
            <person name="Kuo A."/>
            <person name="Mondo S."/>
            <person name="Pangilinan J."/>
            <person name="Riley R."/>
            <person name="LaButti K."/>
            <person name="Andreopoulos B."/>
            <person name="Lipzen A."/>
            <person name="Chen C."/>
            <person name="Yan M."/>
            <person name="Daum C."/>
            <person name="Ng V."/>
            <person name="Clum A."/>
            <person name="Steindorff A."/>
            <person name="Ohm R.A."/>
            <person name="Martin F."/>
            <person name="Silar P."/>
            <person name="Natvig D.O."/>
            <person name="Lalanne C."/>
            <person name="Gautier V."/>
            <person name="Ament-Velasquez S.L."/>
            <person name="Kruys A."/>
            <person name="Hutchinson M.I."/>
            <person name="Powell A.J."/>
            <person name="Barry K."/>
            <person name="Miller A.N."/>
            <person name="Grigoriev I.V."/>
            <person name="Debuchy R."/>
            <person name="Gladieux P."/>
            <person name="Hiltunen Thoren M."/>
            <person name="Johannesson H."/>
        </authorList>
    </citation>
    <scope>NUCLEOTIDE SEQUENCE [LARGE SCALE GENOMIC DNA]</scope>
    <source>
        <strain evidence="6">CBS 340.73</strain>
    </source>
</reference>
<keyword evidence="3 4" id="KW-0472">Membrane</keyword>
<gene>
    <name evidence="5" type="ORF">QBC46DRAFT_355710</name>
</gene>
<dbReference type="EMBL" id="MU853826">
    <property type="protein sequence ID" value="KAK3938585.1"/>
    <property type="molecule type" value="Genomic_DNA"/>
</dbReference>
<keyword evidence="4" id="KW-0406">Ion transport</keyword>
<comment type="similarity">
    <text evidence="4">Belongs to the copper transporter (Ctr) (TC 1.A.56) family. SLC31A subfamily.</text>
</comment>
<accession>A0AAN6S300</accession>
<dbReference type="GO" id="GO:0005375">
    <property type="term" value="F:copper ion transmembrane transporter activity"/>
    <property type="evidence" value="ECO:0007669"/>
    <property type="project" value="UniProtKB-UniRule"/>
</dbReference>
<protein>
    <recommendedName>
        <fullName evidence="4">Copper transport protein</fullName>
    </recommendedName>
</protein>
<dbReference type="AlphaFoldDB" id="A0AAN6S300"/>
<name>A0AAN6S300_9PEZI</name>
<evidence type="ECO:0000313" key="5">
    <source>
        <dbReference type="EMBL" id="KAK3938585.1"/>
    </source>
</evidence>
<dbReference type="PANTHER" id="PTHR12483:SF120">
    <property type="entry name" value="HIGH-AFFINITY COPPER TRANSPORTER CTRA2"/>
    <property type="match status" value="1"/>
</dbReference>
<dbReference type="Proteomes" id="UP001303473">
    <property type="component" value="Unassembled WGS sequence"/>
</dbReference>
<keyword evidence="4" id="KW-0186">Copper</keyword>
<feature type="transmembrane region" description="Helical" evidence="4">
    <location>
        <begin position="68"/>
        <end position="94"/>
    </location>
</feature>
<organism evidence="5 6">
    <name type="scientific">Diplogelasinospora grovesii</name>
    <dbReference type="NCBI Taxonomy" id="303347"/>
    <lineage>
        <taxon>Eukaryota</taxon>
        <taxon>Fungi</taxon>
        <taxon>Dikarya</taxon>
        <taxon>Ascomycota</taxon>
        <taxon>Pezizomycotina</taxon>
        <taxon>Sordariomycetes</taxon>
        <taxon>Sordariomycetidae</taxon>
        <taxon>Sordariales</taxon>
        <taxon>Diplogelasinosporaceae</taxon>
        <taxon>Diplogelasinospora</taxon>
    </lineage>
</organism>
<keyword evidence="1 4" id="KW-0812">Transmembrane</keyword>
<dbReference type="PANTHER" id="PTHR12483">
    <property type="entry name" value="SOLUTE CARRIER FAMILY 31 COPPER TRANSPORTERS"/>
    <property type="match status" value="1"/>
</dbReference>
<evidence type="ECO:0000256" key="1">
    <source>
        <dbReference type="ARBA" id="ARBA00022692"/>
    </source>
</evidence>
<feature type="transmembrane region" description="Helical" evidence="4">
    <location>
        <begin position="203"/>
        <end position="222"/>
    </location>
</feature>
<keyword evidence="6" id="KW-1185">Reference proteome</keyword>
<proteinExistence type="inferred from homology"/>
<dbReference type="Pfam" id="PF04145">
    <property type="entry name" value="Ctr"/>
    <property type="match status" value="1"/>
</dbReference>
<comment type="caution">
    <text evidence="5">The sequence shown here is derived from an EMBL/GenBank/DDBJ whole genome shotgun (WGS) entry which is preliminary data.</text>
</comment>
<comment type="subcellular location">
    <subcellularLocation>
        <location evidence="4">Membrane</location>
        <topology evidence="4">Multi-pass membrane protein</topology>
    </subcellularLocation>
</comment>
<evidence type="ECO:0000313" key="6">
    <source>
        <dbReference type="Proteomes" id="UP001303473"/>
    </source>
</evidence>
<keyword evidence="2 4" id="KW-1133">Transmembrane helix</keyword>
<dbReference type="GO" id="GO:0005886">
    <property type="term" value="C:plasma membrane"/>
    <property type="evidence" value="ECO:0007669"/>
    <property type="project" value="TreeGrafter"/>
</dbReference>
<dbReference type="InterPro" id="IPR007274">
    <property type="entry name" value="Cop_transporter"/>
</dbReference>
<keyword evidence="4" id="KW-0813">Transport</keyword>
<keyword evidence="4" id="KW-0187">Copper transport</keyword>
<evidence type="ECO:0000256" key="2">
    <source>
        <dbReference type="ARBA" id="ARBA00022989"/>
    </source>
</evidence>
<feature type="transmembrane region" description="Helical" evidence="4">
    <location>
        <begin position="179"/>
        <end position="197"/>
    </location>
</feature>
<evidence type="ECO:0000256" key="3">
    <source>
        <dbReference type="ARBA" id="ARBA00023136"/>
    </source>
</evidence>